<feature type="compositionally biased region" description="Low complexity" evidence="1">
    <location>
        <begin position="94"/>
        <end position="108"/>
    </location>
</feature>
<dbReference type="AlphaFoldDB" id="A0A0G4GJ65"/>
<evidence type="ECO:0000256" key="1">
    <source>
        <dbReference type="SAM" id="MobiDB-lite"/>
    </source>
</evidence>
<dbReference type="PhylomeDB" id="A0A0G4GJ65"/>
<dbReference type="SUPFAM" id="SSF53098">
    <property type="entry name" value="Ribonuclease H-like"/>
    <property type="match status" value="1"/>
</dbReference>
<dbReference type="GO" id="GO:0003676">
    <property type="term" value="F:nucleic acid binding"/>
    <property type="evidence" value="ECO:0007669"/>
    <property type="project" value="InterPro"/>
</dbReference>
<name>A0A0G4GJ65_9ALVE</name>
<feature type="region of interest" description="Disordered" evidence="1">
    <location>
        <begin position="349"/>
        <end position="416"/>
    </location>
</feature>
<dbReference type="PANTHER" id="PTHR11439:SF467">
    <property type="entry name" value="INTEGRASE CATALYTIC DOMAIN-CONTAINING PROTEIN"/>
    <property type="match status" value="1"/>
</dbReference>
<dbReference type="Gene3D" id="3.30.420.10">
    <property type="entry name" value="Ribonuclease H-like superfamily/Ribonuclease H"/>
    <property type="match status" value="1"/>
</dbReference>
<sequence length="1207" mass="132059">MVISFFGRAVQVLGALQRLIPALAFGTPAFFPLEYSILLEALPAERSAKRFVLTNNIDFTPTGLFNCLRRHEQTVLSQAPSAFIWFSSLPTVHASQPSKSSSTPASSKGKGKKKDGEKEKPKDKLCVFCGVVHEWGKHPKCINCGGSPHDRSSYPAASTICACGKTGHFPTMCLKKLKAAQQAANIRCATMSLATPAVSSGQMIDNPHFGKDDGATVDAVGELYLRSEAVQSKIKYSETILDPPIAVKTAHESSDKGEAIVYASRIITIKNIIFVSRLETVSFLVLPQSSVPFLFFKSLAQRLEASMNYATNLMTLPSSDGTSEIHLPWTDLRRYYGLPLEQLEIYSNTTETESLPDLVESDSDTDMSDDDADRRLWRDPPTVFMSQTDGLPPPPPPGDGIKGENVRSATPAPPPSASFDFYEEEAEMIDAAATEMSTTSSLFQYEWKLTFKQTKRCITFTSAELYRLVNLMHCDSLWDSQSLVFFSLVAGTWGHVFIWTVSFWASRTLGTLTMQLSVVEDCHNFGLTCRYHGHPKSHEVVTFLETVWVPRFGILQEIRCDQGSEFAGALLIEFCEKHGIHLTFSPSGYKDGNSIVERWHRDVLASVRSILLERGLSPFQWPTVVNEAVRCLNNHMSVRGALSRHDEVSLPPALPCLRQFLSADRPPPPSSLHTYSVGEIVMYNVGASGSGDRSEQEHKCGPVWYPYHVVRAENAHFYEIEATDPSFIPQNTTASPHQLHPAAVPPPAEMTSTTMPSPTPSSSSVAGVIDSSASVPVLSSFSSCSGAENPFSPSLSPLSVPSGPIEPGTMIVACPGRLQASESAFVTSESGHRTSISPSPASSRSSPPSDHPDHGQYLWVLQKAVYGLPDAGRVFEDFFASKLTELGWTTGLFPGVWFLRDKDGDLRGIVVTYVDDLLILGIGEDTASLVDPLKDFITCGDYTELTEGRFVGVQFEVTTDGVFTHQTDYISSLSLPPEHIGSSFKPADKPLPVGSMHEDDVSPPLDSRGASLFRTLLGQVGYVANYTRPDVALAYSYLSRFMAAPTERAFQLLLQTLRYLRTNPSLGIHIHTSDSPDELTGVVHGDASFGNAASPHPQSAWILFINGFPLMHKSRRQPRVARSTTRAEFLALEDALDAAIYFAACMQPFYKSTRIGIGCDAANVFSLLLSGAPSSAERALLPLVKELKPPPTLPMTIALVFSRFPLR</sequence>
<dbReference type="InterPro" id="IPR012337">
    <property type="entry name" value="RNaseH-like_sf"/>
</dbReference>
<dbReference type="EMBL" id="CDMZ01001265">
    <property type="protein sequence ID" value="CEM29889.1"/>
    <property type="molecule type" value="Genomic_DNA"/>
</dbReference>
<feature type="domain" description="Integrase catalytic" evidence="2">
    <location>
        <begin position="490"/>
        <end position="660"/>
    </location>
</feature>
<proteinExistence type="predicted"/>
<evidence type="ECO:0000259" key="2">
    <source>
        <dbReference type="PROSITE" id="PS50994"/>
    </source>
</evidence>
<evidence type="ECO:0000313" key="3">
    <source>
        <dbReference type="EMBL" id="CEM29889.1"/>
    </source>
</evidence>
<feature type="region of interest" description="Disordered" evidence="1">
    <location>
        <begin position="94"/>
        <end position="118"/>
    </location>
</feature>
<dbReference type="InterPro" id="IPR036397">
    <property type="entry name" value="RNaseH_sf"/>
</dbReference>
<dbReference type="GO" id="GO:0015074">
    <property type="term" value="P:DNA integration"/>
    <property type="evidence" value="ECO:0007669"/>
    <property type="project" value="InterPro"/>
</dbReference>
<feature type="region of interest" description="Disordered" evidence="1">
    <location>
        <begin position="732"/>
        <end position="767"/>
    </location>
</feature>
<dbReference type="PANTHER" id="PTHR11439">
    <property type="entry name" value="GAG-POL-RELATED RETROTRANSPOSON"/>
    <property type="match status" value="1"/>
</dbReference>
<dbReference type="VEuPathDB" id="CryptoDB:Cvel_22129"/>
<feature type="compositionally biased region" description="Low complexity" evidence="1">
    <location>
        <begin position="835"/>
        <end position="848"/>
    </location>
</feature>
<accession>A0A0G4GJ65</accession>
<reference evidence="3" key="1">
    <citation type="submission" date="2014-11" db="EMBL/GenBank/DDBJ databases">
        <authorList>
            <person name="Otto D Thomas"/>
            <person name="Naeem Raeece"/>
        </authorList>
    </citation>
    <scope>NUCLEOTIDE SEQUENCE</scope>
</reference>
<gene>
    <name evidence="3" type="ORF">Cvel_22129</name>
</gene>
<organism evidence="3">
    <name type="scientific">Chromera velia CCMP2878</name>
    <dbReference type="NCBI Taxonomy" id="1169474"/>
    <lineage>
        <taxon>Eukaryota</taxon>
        <taxon>Sar</taxon>
        <taxon>Alveolata</taxon>
        <taxon>Colpodellida</taxon>
        <taxon>Chromeraceae</taxon>
        <taxon>Chromera</taxon>
    </lineage>
</organism>
<feature type="compositionally biased region" description="Low complexity" evidence="1">
    <location>
        <begin position="749"/>
        <end position="767"/>
    </location>
</feature>
<protein>
    <recommendedName>
        <fullName evidence="2">Integrase catalytic domain-containing protein</fullName>
    </recommendedName>
</protein>
<feature type="region of interest" description="Disordered" evidence="1">
    <location>
        <begin position="823"/>
        <end position="851"/>
    </location>
</feature>
<feature type="compositionally biased region" description="Acidic residues" evidence="1">
    <location>
        <begin position="359"/>
        <end position="371"/>
    </location>
</feature>
<dbReference type="InterPro" id="IPR001584">
    <property type="entry name" value="Integrase_cat-core"/>
</dbReference>
<dbReference type="PROSITE" id="PS50994">
    <property type="entry name" value="INTEGRASE"/>
    <property type="match status" value="1"/>
</dbReference>